<proteinExistence type="predicted"/>
<evidence type="ECO:0000313" key="4">
    <source>
        <dbReference type="Proteomes" id="UP000002725"/>
    </source>
</evidence>
<name>B4S7A3_PROA2</name>
<evidence type="ECO:0000256" key="2">
    <source>
        <dbReference type="SAM" id="Phobius"/>
    </source>
</evidence>
<feature type="region of interest" description="Disordered" evidence="1">
    <location>
        <begin position="131"/>
        <end position="166"/>
    </location>
</feature>
<feature type="transmembrane region" description="Helical" evidence="2">
    <location>
        <begin position="6"/>
        <end position="26"/>
    </location>
</feature>
<keyword evidence="2" id="KW-0812">Transmembrane</keyword>
<feature type="compositionally biased region" description="Pro residues" evidence="1">
    <location>
        <begin position="140"/>
        <end position="157"/>
    </location>
</feature>
<protein>
    <submittedName>
        <fullName evidence="3">Uncharacterized protein</fullName>
    </submittedName>
</protein>
<dbReference type="KEGG" id="paa:Paes_0897"/>
<reference evidence="3" key="1">
    <citation type="submission" date="2008-06" db="EMBL/GenBank/DDBJ databases">
        <title>Complete sequence of chromosome of Prosthecochloris aestuarii DSM 271.</title>
        <authorList>
            <consortium name="US DOE Joint Genome Institute"/>
            <person name="Lucas S."/>
            <person name="Copeland A."/>
            <person name="Lapidus A."/>
            <person name="Glavina del Rio T."/>
            <person name="Dalin E."/>
            <person name="Tice H."/>
            <person name="Bruce D."/>
            <person name="Goodwin L."/>
            <person name="Pitluck S."/>
            <person name="Schmutz J."/>
            <person name="Larimer F."/>
            <person name="Land M."/>
            <person name="Hauser L."/>
            <person name="Kyrpides N."/>
            <person name="Anderson I."/>
            <person name="Liu Z."/>
            <person name="Li T."/>
            <person name="Zhao F."/>
            <person name="Overmann J."/>
            <person name="Bryant D.A."/>
            <person name="Richardson P."/>
        </authorList>
    </citation>
    <scope>NUCLEOTIDE SEQUENCE [LARGE SCALE GENOMIC DNA]</scope>
    <source>
        <strain evidence="3">DSM 271</strain>
    </source>
</reference>
<gene>
    <name evidence="3" type="ordered locus">Paes_0897</name>
</gene>
<dbReference type="STRING" id="290512.Paes_0897"/>
<keyword evidence="2" id="KW-1133">Transmembrane helix</keyword>
<evidence type="ECO:0000256" key="1">
    <source>
        <dbReference type="SAM" id="MobiDB-lite"/>
    </source>
</evidence>
<dbReference type="Proteomes" id="UP000002725">
    <property type="component" value="Chromosome"/>
</dbReference>
<keyword evidence="4" id="KW-1185">Reference proteome</keyword>
<keyword evidence="2" id="KW-0472">Membrane</keyword>
<dbReference type="AlphaFoldDB" id="B4S7A3"/>
<dbReference type="EMBL" id="CP001108">
    <property type="protein sequence ID" value="ACF45940.1"/>
    <property type="molecule type" value="Genomic_DNA"/>
</dbReference>
<organism evidence="3 4">
    <name type="scientific">Prosthecochloris aestuarii (strain DSM 271 / SK 413)</name>
    <dbReference type="NCBI Taxonomy" id="290512"/>
    <lineage>
        <taxon>Bacteria</taxon>
        <taxon>Pseudomonadati</taxon>
        <taxon>Chlorobiota</taxon>
        <taxon>Chlorobiia</taxon>
        <taxon>Chlorobiales</taxon>
        <taxon>Chlorobiaceae</taxon>
        <taxon>Prosthecochloris</taxon>
    </lineage>
</organism>
<dbReference type="eggNOG" id="ENOG50345Z5">
    <property type="taxonomic scope" value="Bacteria"/>
</dbReference>
<accession>B4S7A3</accession>
<feature type="region of interest" description="Disordered" evidence="1">
    <location>
        <begin position="82"/>
        <end position="116"/>
    </location>
</feature>
<evidence type="ECO:0000313" key="3">
    <source>
        <dbReference type="EMBL" id="ACF45940.1"/>
    </source>
</evidence>
<sequence length="189" mass="20244">MTLVIILLLIIVLLVAAIIAMMITGWPGRQQSDIERLGADLRREIAESRGDSIRLLQSIRSEVEDAVEETLNREITSFARLSGIGPQRSQTSGGDTQKRSAPAFTGGLAAQPKGVAQSSGRAMQLSLFAAETAPDSKQAAPPPPVSVQKEPVPPLPPKPDEAEPMERVQAVIYDDIPDIGDIADLDDLD</sequence>
<dbReference type="HOGENOM" id="CLU_1583583_0_0_10"/>
<dbReference type="RefSeq" id="WP_012505477.1">
    <property type="nucleotide sequence ID" value="NC_011059.1"/>
</dbReference>